<evidence type="ECO:0000313" key="2">
    <source>
        <dbReference type="Proteomes" id="UP001329430"/>
    </source>
</evidence>
<keyword evidence="2" id="KW-1185">Reference proteome</keyword>
<evidence type="ECO:0000313" key="1">
    <source>
        <dbReference type="EMBL" id="KAK5643417.1"/>
    </source>
</evidence>
<dbReference type="AlphaFoldDB" id="A0AAN7ZID3"/>
<reference evidence="1 2" key="1">
    <citation type="journal article" date="2024" name="Insects">
        <title>An Improved Chromosome-Level Genome Assembly of the Firefly Pyrocoelia pectoralis.</title>
        <authorList>
            <person name="Fu X."/>
            <person name="Meyer-Rochow V.B."/>
            <person name="Ballantyne L."/>
            <person name="Zhu X."/>
        </authorList>
    </citation>
    <scope>NUCLEOTIDE SEQUENCE [LARGE SCALE GENOMIC DNA]</scope>
    <source>
        <strain evidence="1">XCY_ONT2</strain>
    </source>
</reference>
<dbReference type="Proteomes" id="UP001329430">
    <property type="component" value="Chromosome 5"/>
</dbReference>
<dbReference type="EMBL" id="JAVRBK010000005">
    <property type="protein sequence ID" value="KAK5643417.1"/>
    <property type="molecule type" value="Genomic_DNA"/>
</dbReference>
<gene>
    <name evidence="1" type="ORF">RI129_007262</name>
</gene>
<accession>A0AAN7ZID3</accession>
<sequence>MDSISIFLRSTVRKSLQIDSINVRTRFGISHRIKNQFRNKCSKFLLFLAILLWRSSTSHIKKTYQFGLGLYNMYLYHLVRSRQDNFWLLSEIGISWTLPVVDNKIKNYIHASIHNFYLNEDTIDGKNTTHCMGLVVFQQRSENISFVGENRTSKGPYS</sequence>
<comment type="caution">
    <text evidence="1">The sequence shown here is derived from an EMBL/GenBank/DDBJ whole genome shotgun (WGS) entry which is preliminary data.</text>
</comment>
<protein>
    <submittedName>
        <fullName evidence="1">Uncharacterized protein</fullName>
    </submittedName>
</protein>
<organism evidence="1 2">
    <name type="scientific">Pyrocoelia pectoralis</name>
    <dbReference type="NCBI Taxonomy" id="417401"/>
    <lineage>
        <taxon>Eukaryota</taxon>
        <taxon>Metazoa</taxon>
        <taxon>Ecdysozoa</taxon>
        <taxon>Arthropoda</taxon>
        <taxon>Hexapoda</taxon>
        <taxon>Insecta</taxon>
        <taxon>Pterygota</taxon>
        <taxon>Neoptera</taxon>
        <taxon>Endopterygota</taxon>
        <taxon>Coleoptera</taxon>
        <taxon>Polyphaga</taxon>
        <taxon>Elateriformia</taxon>
        <taxon>Elateroidea</taxon>
        <taxon>Lampyridae</taxon>
        <taxon>Lampyrinae</taxon>
        <taxon>Pyrocoelia</taxon>
    </lineage>
</organism>
<name>A0AAN7ZID3_9COLE</name>
<proteinExistence type="predicted"/>